<dbReference type="InterPro" id="IPR001387">
    <property type="entry name" value="Cro/C1-type_HTH"/>
</dbReference>
<evidence type="ECO:0000313" key="3">
    <source>
        <dbReference type="EMBL" id="HIR13079.1"/>
    </source>
</evidence>
<evidence type="ECO:0000313" key="4">
    <source>
        <dbReference type="Proteomes" id="UP000886757"/>
    </source>
</evidence>
<reference evidence="3" key="2">
    <citation type="journal article" date="2021" name="PeerJ">
        <title>Extensive microbial diversity within the chicken gut microbiome revealed by metagenomics and culture.</title>
        <authorList>
            <person name="Gilroy R."/>
            <person name="Ravi A."/>
            <person name="Getino M."/>
            <person name="Pursley I."/>
            <person name="Horton D.L."/>
            <person name="Alikhan N.F."/>
            <person name="Baker D."/>
            <person name="Gharbi K."/>
            <person name="Hall N."/>
            <person name="Watson M."/>
            <person name="Adriaenssens E.M."/>
            <person name="Foster-Nyarko E."/>
            <person name="Jarju S."/>
            <person name="Secka A."/>
            <person name="Antonio M."/>
            <person name="Oren A."/>
            <person name="Chaudhuri R.R."/>
            <person name="La Ragione R."/>
            <person name="Hildebrand F."/>
            <person name="Pallen M.J."/>
        </authorList>
    </citation>
    <scope>NUCLEOTIDE SEQUENCE</scope>
    <source>
        <strain evidence="3">ChiSjej4B22-8148</strain>
    </source>
</reference>
<dbReference type="GO" id="GO:0003677">
    <property type="term" value="F:DNA binding"/>
    <property type="evidence" value="ECO:0007669"/>
    <property type="project" value="UniProtKB-KW"/>
</dbReference>
<name>A0A9D1D8J9_9FIRM</name>
<dbReference type="SMART" id="SM00530">
    <property type="entry name" value="HTH_XRE"/>
    <property type="match status" value="1"/>
</dbReference>
<proteinExistence type="predicted"/>
<dbReference type="InterPro" id="IPR010982">
    <property type="entry name" value="Lambda_DNA-bd_dom_sf"/>
</dbReference>
<gene>
    <name evidence="3" type="ORF">IAB31_04035</name>
</gene>
<dbReference type="Gene3D" id="1.10.260.40">
    <property type="entry name" value="lambda repressor-like DNA-binding domains"/>
    <property type="match status" value="1"/>
</dbReference>
<dbReference type="EMBL" id="DVGK01000048">
    <property type="protein sequence ID" value="HIR13079.1"/>
    <property type="molecule type" value="Genomic_DNA"/>
</dbReference>
<dbReference type="Pfam" id="PF01381">
    <property type="entry name" value="HTH_3"/>
    <property type="match status" value="1"/>
</dbReference>
<dbReference type="PANTHER" id="PTHR46558:SF13">
    <property type="entry name" value="HTH-TYPE TRANSCRIPTIONAL REGULATOR IMMR"/>
    <property type="match status" value="1"/>
</dbReference>
<organism evidence="3 4">
    <name type="scientific">Candidatus Choladousia intestinavium</name>
    <dbReference type="NCBI Taxonomy" id="2840727"/>
    <lineage>
        <taxon>Bacteria</taxon>
        <taxon>Bacillati</taxon>
        <taxon>Bacillota</taxon>
        <taxon>Clostridia</taxon>
        <taxon>Lachnospirales</taxon>
        <taxon>Lachnospiraceae</taxon>
        <taxon>Lachnospiraceae incertae sedis</taxon>
        <taxon>Candidatus Choladousia</taxon>
    </lineage>
</organism>
<protein>
    <submittedName>
        <fullName evidence="3">Helix-turn-helix transcriptional regulator</fullName>
    </submittedName>
</protein>
<dbReference type="PANTHER" id="PTHR46558">
    <property type="entry name" value="TRACRIPTIONAL REGULATORY PROTEIN-RELATED-RELATED"/>
    <property type="match status" value="1"/>
</dbReference>
<dbReference type="CDD" id="cd00093">
    <property type="entry name" value="HTH_XRE"/>
    <property type="match status" value="1"/>
</dbReference>
<dbReference type="PROSITE" id="PS50943">
    <property type="entry name" value="HTH_CROC1"/>
    <property type="match status" value="1"/>
</dbReference>
<evidence type="ECO:0000256" key="1">
    <source>
        <dbReference type="ARBA" id="ARBA00023125"/>
    </source>
</evidence>
<sequence length="108" mass="12726">MGQSNFSRKIRELRKQANYTQADVSRFLNIQRQTYCNYENAARTPPIEIIVSLAELYHVSVDYLVRDTEMAPYISRHEKKLLNEFSALSSSKQKEVIEFIQFKKHLPD</sequence>
<dbReference type="AlphaFoldDB" id="A0A9D1D8J9"/>
<accession>A0A9D1D8J9</accession>
<comment type="caution">
    <text evidence="3">The sequence shown here is derived from an EMBL/GenBank/DDBJ whole genome shotgun (WGS) entry which is preliminary data.</text>
</comment>
<keyword evidence="1" id="KW-0238">DNA-binding</keyword>
<dbReference type="Proteomes" id="UP000886757">
    <property type="component" value="Unassembled WGS sequence"/>
</dbReference>
<reference evidence="3" key="1">
    <citation type="submission" date="2020-10" db="EMBL/GenBank/DDBJ databases">
        <authorList>
            <person name="Gilroy R."/>
        </authorList>
    </citation>
    <scope>NUCLEOTIDE SEQUENCE</scope>
    <source>
        <strain evidence="3">ChiSjej4B22-8148</strain>
    </source>
</reference>
<evidence type="ECO:0000259" key="2">
    <source>
        <dbReference type="PROSITE" id="PS50943"/>
    </source>
</evidence>
<feature type="domain" description="HTH cro/C1-type" evidence="2">
    <location>
        <begin position="10"/>
        <end position="64"/>
    </location>
</feature>
<dbReference type="SUPFAM" id="SSF47413">
    <property type="entry name" value="lambda repressor-like DNA-binding domains"/>
    <property type="match status" value="1"/>
</dbReference>